<feature type="binding site" evidence="7">
    <location>
        <position position="9"/>
    </location>
    <ligand>
        <name>ATP</name>
        <dbReference type="ChEBI" id="CHEBI:30616"/>
    </ligand>
</feature>
<dbReference type="SUPFAM" id="SSF54919">
    <property type="entry name" value="Nucleoside diphosphate kinase, NDK"/>
    <property type="match status" value="1"/>
</dbReference>
<feature type="binding site" evidence="7">
    <location>
        <position position="85"/>
    </location>
    <ligand>
        <name>ATP</name>
        <dbReference type="ChEBI" id="CHEBI:30616"/>
    </ligand>
</feature>
<evidence type="ECO:0000256" key="5">
    <source>
        <dbReference type="ARBA" id="ARBA00022777"/>
    </source>
</evidence>
<gene>
    <name evidence="11" type="ORF">SARC_09986</name>
</gene>
<evidence type="ECO:0000256" key="3">
    <source>
        <dbReference type="ARBA" id="ARBA00022679"/>
    </source>
</evidence>
<dbReference type="RefSeq" id="XP_014151457.1">
    <property type="nucleotide sequence ID" value="XM_014295982.1"/>
</dbReference>
<dbReference type="GO" id="GO:0006183">
    <property type="term" value="P:GTP biosynthetic process"/>
    <property type="evidence" value="ECO:0007669"/>
    <property type="project" value="InterPro"/>
</dbReference>
<dbReference type="GO" id="GO:0006228">
    <property type="term" value="P:UTP biosynthetic process"/>
    <property type="evidence" value="ECO:0007669"/>
    <property type="project" value="InterPro"/>
</dbReference>
<dbReference type="InterPro" id="IPR001564">
    <property type="entry name" value="Nucleoside_diP_kinase"/>
</dbReference>
<keyword evidence="5 9" id="KW-0418">Kinase</keyword>
<dbReference type="Proteomes" id="UP000054560">
    <property type="component" value="Unassembled WGS sequence"/>
</dbReference>
<comment type="cofactor">
    <cofactor evidence="1">
        <name>Mg(2+)</name>
        <dbReference type="ChEBI" id="CHEBI:18420"/>
    </cofactor>
</comment>
<dbReference type="EC" id="2.7.4.6" evidence="9"/>
<evidence type="ECO:0000256" key="8">
    <source>
        <dbReference type="RuleBase" id="RU004011"/>
    </source>
</evidence>
<organism evidence="11 12">
    <name type="scientific">Sphaeroforma arctica JP610</name>
    <dbReference type="NCBI Taxonomy" id="667725"/>
    <lineage>
        <taxon>Eukaryota</taxon>
        <taxon>Ichthyosporea</taxon>
        <taxon>Ichthyophonida</taxon>
        <taxon>Sphaeroforma</taxon>
    </lineage>
</organism>
<dbReference type="GO" id="GO:0005524">
    <property type="term" value="F:ATP binding"/>
    <property type="evidence" value="ECO:0007669"/>
    <property type="project" value="UniProtKB-KW"/>
</dbReference>
<evidence type="ECO:0000256" key="1">
    <source>
        <dbReference type="ARBA" id="ARBA00001946"/>
    </source>
</evidence>
<feature type="active site" description="Pros-phosphohistidine intermediate" evidence="7">
    <location>
        <position position="115"/>
    </location>
</feature>
<dbReference type="eggNOG" id="KOG0888">
    <property type="taxonomic scope" value="Eukaryota"/>
</dbReference>
<evidence type="ECO:0000256" key="7">
    <source>
        <dbReference type="PROSITE-ProRule" id="PRU00706"/>
    </source>
</evidence>
<dbReference type="NCBIfam" id="NF001908">
    <property type="entry name" value="PRK00668.1"/>
    <property type="match status" value="1"/>
</dbReference>
<keyword evidence="12" id="KW-1185">Reference proteome</keyword>
<dbReference type="HAMAP" id="MF_00451">
    <property type="entry name" value="NDP_kinase"/>
    <property type="match status" value="1"/>
</dbReference>
<dbReference type="EMBL" id="KQ242697">
    <property type="protein sequence ID" value="KNC77555.1"/>
    <property type="molecule type" value="Genomic_DNA"/>
</dbReference>
<feature type="domain" description="Nucleoside diphosphate kinase-like" evidence="10">
    <location>
        <begin position="1"/>
        <end position="138"/>
    </location>
</feature>
<evidence type="ECO:0000313" key="12">
    <source>
        <dbReference type="Proteomes" id="UP000054560"/>
    </source>
</evidence>
<evidence type="ECO:0000256" key="2">
    <source>
        <dbReference type="ARBA" id="ARBA00008142"/>
    </source>
</evidence>
<dbReference type="STRING" id="667725.A0A0L0FLB1"/>
<dbReference type="Pfam" id="PF00334">
    <property type="entry name" value="NDK"/>
    <property type="match status" value="1"/>
</dbReference>
<dbReference type="PRINTS" id="PR01243">
    <property type="entry name" value="NUCDPKINASE"/>
</dbReference>
<dbReference type="GeneID" id="25910490"/>
<dbReference type="PANTHER" id="PTHR11349">
    <property type="entry name" value="NUCLEOSIDE DIPHOSPHATE KINASE"/>
    <property type="match status" value="1"/>
</dbReference>
<feature type="binding site" evidence="7">
    <location>
        <position position="57"/>
    </location>
    <ligand>
        <name>ATP</name>
        <dbReference type="ChEBI" id="CHEBI:30616"/>
    </ligand>
</feature>
<evidence type="ECO:0000256" key="4">
    <source>
        <dbReference type="ARBA" id="ARBA00022741"/>
    </source>
</evidence>
<keyword evidence="6 9" id="KW-0067">ATP-binding</keyword>
<evidence type="ECO:0000313" key="11">
    <source>
        <dbReference type="EMBL" id="KNC77555.1"/>
    </source>
</evidence>
<comment type="similarity">
    <text evidence="2 7 8">Belongs to the NDK family.</text>
</comment>
<keyword evidence="4 9" id="KW-0547">Nucleotide-binding</keyword>
<dbReference type="CDD" id="cd04413">
    <property type="entry name" value="NDPk_I"/>
    <property type="match status" value="1"/>
</dbReference>
<evidence type="ECO:0000259" key="10">
    <source>
        <dbReference type="SMART" id="SM00562"/>
    </source>
</evidence>
<comment type="catalytic activity">
    <reaction evidence="9">
        <text>a 2'-deoxyribonucleoside 5'-diphosphate + ATP = a 2'-deoxyribonucleoside 5'-triphosphate + ADP</text>
        <dbReference type="Rhea" id="RHEA:44640"/>
        <dbReference type="ChEBI" id="CHEBI:30616"/>
        <dbReference type="ChEBI" id="CHEBI:61560"/>
        <dbReference type="ChEBI" id="CHEBI:73316"/>
        <dbReference type="ChEBI" id="CHEBI:456216"/>
        <dbReference type="EC" id="2.7.4.6"/>
    </reaction>
</comment>
<dbReference type="InterPro" id="IPR036850">
    <property type="entry name" value="NDK-like_dom_sf"/>
</dbReference>
<feature type="binding site" evidence="7">
    <location>
        <position position="102"/>
    </location>
    <ligand>
        <name>ATP</name>
        <dbReference type="ChEBI" id="CHEBI:30616"/>
    </ligand>
</feature>
<dbReference type="GO" id="GO:0006241">
    <property type="term" value="P:CTP biosynthetic process"/>
    <property type="evidence" value="ECO:0007669"/>
    <property type="project" value="InterPro"/>
</dbReference>
<reference evidence="11 12" key="1">
    <citation type="submission" date="2011-02" db="EMBL/GenBank/DDBJ databases">
        <title>The Genome Sequence of Sphaeroforma arctica JP610.</title>
        <authorList>
            <consortium name="The Broad Institute Genome Sequencing Platform"/>
            <person name="Russ C."/>
            <person name="Cuomo C."/>
            <person name="Young S.K."/>
            <person name="Zeng Q."/>
            <person name="Gargeya S."/>
            <person name="Alvarado L."/>
            <person name="Berlin A."/>
            <person name="Chapman S.B."/>
            <person name="Chen Z."/>
            <person name="Freedman E."/>
            <person name="Gellesch M."/>
            <person name="Goldberg J."/>
            <person name="Griggs A."/>
            <person name="Gujja S."/>
            <person name="Heilman E."/>
            <person name="Heiman D."/>
            <person name="Howarth C."/>
            <person name="Mehta T."/>
            <person name="Neiman D."/>
            <person name="Pearson M."/>
            <person name="Roberts A."/>
            <person name="Saif S."/>
            <person name="Shea T."/>
            <person name="Shenoy N."/>
            <person name="Sisk P."/>
            <person name="Stolte C."/>
            <person name="Sykes S."/>
            <person name="White J."/>
            <person name="Yandava C."/>
            <person name="Burger G."/>
            <person name="Gray M.W."/>
            <person name="Holland P.W.H."/>
            <person name="King N."/>
            <person name="Lang F.B.F."/>
            <person name="Roger A.J."/>
            <person name="Ruiz-Trillo I."/>
            <person name="Haas B."/>
            <person name="Nusbaum C."/>
            <person name="Birren B."/>
        </authorList>
    </citation>
    <scope>NUCLEOTIDE SEQUENCE [LARGE SCALE GENOMIC DNA]</scope>
    <source>
        <strain evidence="11 12">JP610</strain>
    </source>
</reference>
<dbReference type="InterPro" id="IPR023005">
    <property type="entry name" value="Nucleoside_diP_kinase_AS"/>
</dbReference>
<dbReference type="PROSITE" id="PS00469">
    <property type="entry name" value="NDPK"/>
    <property type="match status" value="1"/>
</dbReference>
<dbReference type="PROSITE" id="PS51374">
    <property type="entry name" value="NDPK_LIKE"/>
    <property type="match status" value="1"/>
</dbReference>
<accession>A0A0L0FLB1</accession>
<dbReference type="AlphaFoldDB" id="A0A0L0FLB1"/>
<dbReference type="Gene3D" id="3.30.70.141">
    <property type="entry name" value="Nucleoside diphosphate kinase-like domain"/>
    <property type="match status" value="1"/>
</dbReference>
<dbReference type="SMART" id="SM00562">
    <property type="entry name" value="NDK"/>
    <property type="match status" value="1"/>
</dbReference>
<sequence length="149" mass="16457">MERTFIAIKPDGVARGLVAKIIKRFEQRGYKLVALKMVKPSDAHLREHYADLAGKGFFNGLIEYMKSGPIVAMVWAGENACAGGRMLLGETNPQSSLPGSIRGDYSLTIGRNICHGSDSVESAEKEIALWFGKDEICDWELPVHSLLYE</sequence>
<dbReference type="InterPro" id="IPR034907">
    <property type="entry name" value="NDK-like_dom"/>
</dbReference>
<evidence type="ECO:0000256" key="9">
    <source>
        <dbReference type="RuleBase" id="RU004013"/>
    </source>
</evidence>
<dbReference type="FunFam" id="3.30.70.141:FF:000002">
    <property type="entry name" value="Nucleoside diphosphate kinase"/>
    <property type="match status" value="1"/>
</dbReference>
<name>A0A0L0FLB1_9EUKA</name>
<keyword evidence="3 9" id="KW-0808">Transferase</keyword>
<evidence type="ECO:0000256" key="6">
    <source>
        <dbReference type="ARBA" id="ARBA00022840"/>
    </source>
</evidence>
<dbReference type="OrthoDB" id="2162449at2759"/>
<proteinExistence type="inferred from homology"/>
<feature type="binding site" evidence="7">
    <location>
        <position position="91"/>
    </location>
    <ligand>
        <name>ATP</name>
        <dbReference type="ChEBI" id="CHEBI:30616"/>
    </ligand>
</feature>
<protein>
    <recommendedName>
        <fullName evidence="9">Nucleoside diphosphate kinase</fullName>
        <ecNumber evidence="9">2.7.4.6</ecNumber>
    </recommendedName>
</protein>
<dbReference type="GO" id="GO:0004550">
    <property type="term" value="F:nucleoside diphosphate kinase activity"/>
    <property type="evidence" value="ECO:0007669"/>
    <property type="project" value="UniProtKB-EC"/>
</dbReference>
<feature type="binding site" evidence="7">
    <location>
        <position position="112"/>
    </location>
    <ligand>
        <name>ATP</name>
        <dbReference type="ChEBI" id="CHEBI:30616"/>
    </ligand>
</feature>